<dbReference type="GO" id="GO:0016987">
    <property type="term" value="F:sigma factor activity"/>
    <property type="evidence" value="ECO:0007669"/>
    <property type="project" value="UniProtKB-KW"/>
</dbReference>
<evidence type="ECO:0000256" key="3">
    <source>
        <dbReference type="ARBA" id="ARBA00023082"/>
    </source>
</evidence>
<dbReference type="GO" id="GO:0006352">
    <property type="term" value="P:DNA-templated transcription initiation"/>
    <property type="evidence" value="ECO:0007669"/>
    <property type="project" value="InterPro"/>
</dbReference>
<evidence type="ECO:0000256" key="1">
    <source>
        <dbReference type="ARBA" id="ARBA00007788"/>
    </source>
</evidence>
<reference evidence="7" key="1">
    <citation type="submission" date="2020-02" db="EMBL/GenBank/DDBJ databases">
        <authorList>
            <person name="Meier V. D."/>
        </authorList>
    </citation>
    <scope>NUCLEOTIDE SEQUENCE</scope>
    <source>
        <strain evidence="7">AVDCRST_MAG94</strain>
    </source>
</reference>
<dbReference type="EMBL" id="CADCTY010001147">
    <property type="protein sequence ID" value="CAA9359448.1"/>
    <property type="molecule type" value="Genomic_DNA"/>
</dbReference>
<organism evidence="7">
    <name type="scientific">uncultured Leptolyngbya sp</name>
    <dbReference type="NCBI Taxonomy" id="332963"/>
    <lineage>
        <taxon>Bacteria</taxon>
        <taxon>Bacillati</taxon>
        <taxon>Cyanobacteriota</taxon>
        <taxon>Cyanophyceae</taxon>
        <taxon>Leptolyngbyales</taxon>
        <taxon>Leptolyngbyaceae</taxon>
        <taxon>Leptolyngbya group</taxon>
        <taxon>Leptolyngbya</taxon>
        <taxon>environmental samples</taxon>
    </lineage>
</organism>
<dbReference type="Gene3D" id="1.10.10.10">
    <property type="entry name" value="Winged helix-like DNA-binding domain superfamily/Winged helix DNA-binding domain"/>
    <property type="match status" value="1"/>
</dbReference>
<dbReference type="InterPro" id="IPR036388">
    <property type="entry name" value="WH-like_DNA-bd_sf"/>
</dbReference>
<feature type="domain" description="RNA polymerase sigma-70" evidence="6">
    <location>
        <begin position="120"/>
        <end position="133"/>
    </location>
</feature>
<proteinExistence type="inferred from homology"/>
<dbReference type="PANTHER" id="PTHR30603">
    <property type="entry name" value="RNA POLYMERASE SIGMA FACTOR RPO"/>
    <property type="match status" value="1"/>
</dbReference>
<evidence type="ECO:0000256" key="4">
    <source>
        <dbReference type="ARBA" id="ARBA00023125"/>
    </source>
</evidence>
<evidence type="ECO:0000313" key="7">
    <source>
        <dbReference type="EMBL" id="CAA9359448.1"/>
    </source>
</evidence>
<dbReference type="Gene3D" id="1.10.601.10">
    <property type="entry name" value="RNA Polymerase Primary Sigma Factor"/>
    <property type="match status" value="1"/>
</dbReference>
<dbReference type="InterPro" id="IPR000943">
    <property type="entry name" value="RNA_pol_sigma70"/>
</dbReference>
<dbReference type="PANTHER" id="PTHR30603:SF60">
    <property type="entry name" value="RNA POLYMERASE SIGMA FACTOR RPOD"/>
    <property type="match status" value="1"/>
</dbReference>
<dbReference type="SUPFAM" id="SSF88946">
    <property type="entry name" value="Sigma2 domain of RNA polymerase sigma factors"/>
    <property type="match status" value="1"/>
</dbReference>
<dbReference type="SUPFAM" id="SSF88659">
    <property type="entry name" value="Sigma3 and sigma4 domains of RNA polymerase sigma factors"/>
    <property type="match status" value="1"/>
</dbReference>
<dbReference type="GO" id="GO:0003677">
    <property type="term" value="F:DNA binding"/>
    <property type="evidence" value="ECO:0007669"/>
    <property type="project" value="UniProtKB-KW"/>
</dbReference>
<dbReference type="AlphaFoldDB" id="A0A6J4MJR4"/>
<dbReference type="PRINTS" id="PR00046">
    <property type="entry name" value="SIGMA70FCT"/>
</dbReference>
<dbReference type="InterPro" id="IPR013325">
    <property type="entry name" value="RNA_pol_sigma_r2"/>
</dbReference>
<dbReference type="NCBIfam" id="TIGR02937">
    <property type="entry name" value="sigma70-ECF"/>
    <property type="match status" value="1"/>
</dbReference>
<keyword evidence="2" id="KW-0805">Transcription regulation</keyword>
<keyword evidence="4" id="KW-0238">DNA-binding</keyword>
<evidence type="ECO:0000256" key="2">
    <source>
        <dbReference type="ARBA" id="ARBA00023015"/>
    </source>
</evidence>
<dbReference type="PROSITE" id="PS00715">
    <property type="entry name" value="SIGMA70_1"/>
    <property type="match status" value="1"/>
</dbReference>
<comment type="similarity">
    <text evidence="1">Belongs to the sigma-70 factor family.</text>
</comment>
<sequence>MQINIQAPLEQEGQPGTDPVRTYLQEISRIPLLSHEQEIVYGKQVQRMMRLYQTRAALAQELEQEPTTAAWAQTTNLSLNELHVALMQGQRAKRKMIEANLRLVVSVAKKYQKRGIELLDLVQEGSLGLERGVEKFDPTKGYKFSTYAYWWIRQGITRAIAQQARMIRLPVHVNEKLNQIKKAQRQLAQQLGRTATVAELANALGWSAKKVQECFEQARQPISLDLRVGEARDTELGELIVDTRSLPEDYAQQSAQREYLETMLSELTPQ</sequence>
<dbReference type="InterPro" id="IPR050239">
    <property type="entry name" value="Sigma-70_RNA_pol_init_factors"/>
</dbReference>
<gene>
    <name evidence="7" type="ORF">AVDCRST_MAG94-3275</name>
</gene>
<dbReference type="Pfam" id="PF04539">
    <property type="entry name" value="Sigma70_r3"/>
    <property type="match status" value="1"/>
</dbReference>
<accession>A0A6J4MJR4</accession>
<dbReference type="InterPro" id="IPR014284">
    <property type="entry name" value="RNA_pol_sigma-70_dom"/>
</dbReference>
<keyword evidence="5" id="KW-0804">Transcription</keyword>
<dbReference type="InterPro" id="IPR007624">
    <property type="entry name" value="RNA_pol_sigma70_r3"/>
</dbReference>
<dbReference type="InterPro" id="IPR007627">
    <property type="entry name" value="RNA_pol_sigma70_r2"/>
</dbReference>
<dbReference type="Pfam" id="PF00140">
    <property type="entry name" value="Sigma70_r1_2"/>
    <property type="match status" value="1"/>
</dbReference>
<dbReference type="InterPro" id="IPR009042">
    <property type="entry name" value="RNA_pol_sigma70_r1_2"/>
</dbReference>
<keyword evidence="3" id="KW-0731">Sigma factor</keyword>
<evidence type="ECO:0000259" key="6">
    <source>
        <dbReference type="PROSITE" id="PS00715"/>
    </source>
</evidence>
<evidence type="ECO:0000256" key="5">
    <source>
        <dbReference type="ARBA" id="ARBA00023163"/>
    </source>
</evidence>
<dbReference type="FunFam" id="1.10.601.10:FF:000001">
    <property type="entry name" value="RNA polymerase sigma factor SigA"/>
    <property type="match status" value="1"/>
</dbReference>
<protein>
    <submittedName>
        <fullName evidence="7">Cyanobacteria-specific RpoD-like sigma factor, type-3 @ Group 2 RNA polymerase sigma factor</fullName>
    </submittedName>
</protein>
<name>A0A6J4MJR4_9CYAN</name>
<dbReference type="Pfam" id="PF04542">
    <property type="entry name" value="Sigma70_r2"/>
    <property type="match status" value="1"/>
</dbReference>
<dbReference type="Gene3D" id="1.20.120.1810">
    <property type="match status" value="1"/>
</dbReference>
<dbReference type="InterPro" id="IPR013324">
    <property type="entry name" value="RNA_pol_sigma_r3/r4-like"/>
</dbReference>